<accession>A0ABP6QJT5</accession>
<organism evidence="1 2">
    <name type="scientific">Actinocorallia longicatena</name>
    <dbReference type="NCBI Taxonomy" id="111803"/>
    <lineage>
        <taxon>Bacteria</taxon>
        <taxon>Bacillati</taxon>
        <taxon>Actinomycetota</taxon>
        <taxon>Actinomycetes</taxon>
        <taxon>Streptosporangiales</taxon>
        <taxon>Thermomonosporaceae</taxon>
        <taxon>Actinocorallia</taxon>
    </lineage>
</organism>
<dbReference type="EMBL" id="BAAAUV010000030">
    <property type="protein sequence ID" value="GAA3236350.1"/>
    <property type="molecule type" value="Genomic_DNA"/>
</dbReference>
<dbReference type="Proteomes" id="UP001501237">
    <property type="component" value="Unassembled WGS sequence"/>
</dbReference>
<name>A0ABP6QJT5_9ACTN</name>
<protein>
    <submittedName>
        <fullName evidence="1">Uncharacterized protein</fullName>
    </submittedName>
</protein>
<reference evidence="2" key="1">
    <citation type="journal article" date="2019" name="Int. J. Syst. Evol. Microbiol.">
        <title>The Global Catalogue of Microorganisms (GCM) 10K type strain sequencing project: providing services to taxonomists for standard genome sequencing and annotation.</title>
        <authorList>
            <consortium name="The Broad Institute Genomics Platform"/>
            <consortium name="The Broad Institute Genome Sequencing Center for Infectious Disease"/>
            <person name="Wu L."/>
            <person name="Ma J."/>
        </authorList>
    </citation>
    <scope>NUCLEOTIDE SEQUENCE [LARGE SCALE GENOMIC DNA]</scope>
    <source>
        <strain evidence="2">JCM 9377</strain>
    </source>
</reference>
<keyword evidence="2" id="KW-1185">Reference proteome</keyword>
<gene>
    <name evidence="1" type="ORF">GCM10010468_70560</name>
</gene>
<sequence>MVEASWLGYARAVDDRSRESDAGGMAELECAQLHGDLEDDRRSILECWARIDEDWTRTLEAYRKSALEPAVASLYSAACGRVAGRKDHREESKRLATITADTAAYRRDYDVLELVLSTWKAARMSGAAPGVARKLAVKAARSHYRGKSVHDVSALPEPALTSWSGHSSPAAWADDEFLALWETTVGKWLDEVEAEAVGAAEAEGGRQLLLVRGWPLTHDRDADLAYLAAFPQLGAPVPDIARPIEIGFLQSSPAWAVVLAVPRLAAEHAAALPVPDECPARVVAGAEIKGNPSSESVDELLRLAYPYLPGDSAADGPNASPSAGVMAARAEYSSKVSENLAKAKAAGTDRLVEASAEGWRRGNRWSPPAGAPDSGARELVALLEALNFNVDVEIEVETGTPSEPGRHVLYGTITGLDQTKLDLDFTPAGHHRTIPVRLHRVISIAGCNYESGAVIWNEHGDRPRWESWKRVRW</sequence>
<evidence type="ECO:0000313" key="1">
    <source>
        <dbReference type="EMBL" id="GAA3236350.1"/>
    </source>
</evidence>
<proteinExistence type="predicted"/>
<comment type="caution">
    <text evidence="1">The sequence shown here is derived from an EMBL/GenBank/DDBJ whole genome shotgun (WGS) entry which is preliminary data.</text>
</comment>
<evidence type="ECO:0000313" key="2">
    <source>
        <dbReference type="Proteomes" id="UP001501237"/>
    </source>
</evidence>